<accession>A0A8A4TES9</accession>
<name>A0A8A4TES9_SULCO</name>
<evidence type="ECO:0000313" key="1">
    <source>
        <dbReference type="EMBL" id="QTD48609.1"/>
    </source>
</evidence>
<dbReference type="KEGG" id="scor:J3U87_23765"/>
<reference evidence="1" key="1">
    <citation type="submission" date="2021-03" db="EMBL/GenBank/DDBJ databases">
        <title>Acanthopleuribacteraceae sp. M133.</title>
        <authorList>
            <person name="Wang G."/>
        </authorList>
    </citation>
    <scope>NUCLEOTIDE SEQUENCE</scope>
    <source>
        <strain evidence="1">M133</strain>
    </source>
</reference>
<dbReference type="EMBL" id="CP071793">
    <property type="protein sequence ID" value="QTD48609.1"/>
    <property type="molecule type" value="Genomic_DNA"/>
</dbReference>
<sequence length="92" mass="10678">MPGKTYPKVTTRHGVAEHERRLGFPLANIFEKHDFNLNDALEKSFIGFHSNIEIEYSDNSELSHFALEWVHSEGKEIGLHLQELTEYLQLPE</sequence>
<dbReference type="AlphaFoldDB" id="A0A8A4TES9"/>
<proteinExistence type="predicted"/>
<dbReference type="RefSeq" id="WP_237378262.1">
    <property type="nucleotide sequence ID" value="NZ_CP071793.1"/>
</dbReference>
<dbReference type="Proteomes" id="UP000663929">
    <property type="component" value="Chromosome"/>
</dbReference>
<protein>
    <submittedName>
        <fullName evidence="1">DUF2235 domain-containing protein</fullName>
    </submittedName>
</protein>
<gene>
    <name evidence="1" type="ORF">J3U87_23765</name>
</gene>
<keyword evidence="2" id="KW-1185">Reference proteome</keyword>
<organism evidence="1 2">
    <name type="scientific">Sulfidibacter corallicola</name>
    <dbReference type="NCBI Taxonomy" id="2818388"/>
    <lineage>
        <taxon>Bacteria</taxon>
        <taxon>Pseudomonadati</taxon>
        <taxon>Acidobacteriota</taxon>
        <taxon>Holophagae</taxon>
        <taxon>Acanthopleuribacterales</taxon>
        <taxon>Acanthopleuribacteraceae</taxon>
        <taxon>Sulfidibacter</taxon>
    </lineage>
</organism>
<evidence type="ECO:0000313" key="2">
    <source>
        <dbReference type="Proteomes" id="UP000663929"/>
    </source>
</evidence>